<sequence length="451" mass="48451">MTLKTDVAVIGSGLSAVALTLNLIDQLPPTAKVSLVGKAAAQGRGIAYATKAECHLLNVPAGRMSLFADRPNHFLSWLAEEGYPWSADDFVPRRIYGNYVRDCLDAALKRTGNRAALTLVDAEALSAEAEQDGGLCFALSDGTRLSARASALCTGAGTRRLPLPEEALSPAVRGSVVHDPWADAWWERLPADADVLFVGTGLTTVDQLLLLKRRGFRGTLHAVSRHGLLPQAHLAHRADPVETVLVPGQSEISAMLAALRAQATAAPDWRAVMDGLRHTTHEFWQTLSEAQRSRFLRHAASFWNVHRHRMAPAVAQEIDDLRRSGQLVIHRGRLEALRREDGRLAVDLRGGASVTADLVVNCTGLDRCTVSASPLLKSLAERGLVRADPHGLGIAVDDEDSVLAADDTSNARFFALGPLTAGRHWEITAVPDIRVQARAVATRIGALVAAG</sequence>
<gene>
    <name evidence="2" type="ORF">GB927_017075</name>
</gene>
<protein>
    <submittedName>
        <fullName evidence="2">FAD/NAD(P)-binding protein</fullName>
    </submittedName>
</protein>
<dbReference type="Pfam" id="PF13454">
    <property type="entry name" value="NAD_binding_9"/>
    <property type="match status" value="1"/>
</dbReference>
<dbReference type="InterPro" id="IPR052189">
    <property type="entry name" value="L-asp_N-monooxygenase_NS-form"/>
</dbReference>
<dbReference type="SUPFAM" id="SSF51905">
    <property type="entry name" value="FAD/NAD(P)-binding domain"/>
    <property type="match status" value="1"/>
</dbReference>
<dbReference type="InterPro" id="IPR038732">
    <property type="entry name" value="HpyO/CreE_NAD-binding"/>
</dbReference>
<dbReference type="EMBL" id="WHSB02000006">
    <property type="protein sequence ID" value="MCQ4631767.1"/>
    <property type="molecule type" value="Genomic_DNA"/>
</dbReference>
<organism evidence="2 3">
    <name type="scientific">Shinella lacus</name>
    <dbReference type="NCBI Taxonomy" id="2654216"/>
    <lineage>
        <taxon>Bacteria</taxon>
        <taxon>Pseudomonadati</taxon>
        <taxon>Pseudomonadota</taxon>
        <taxon>Alphaproteobacteria</taxon>
        <taxon>Hyphomicrobiales</taxon>
        <taxon>Rhizobiaceae</taxon>
        <taxon>Shinella</taxon>
    </lineage>
</organism>
<name>A0ABT1R9C1_9HYPH</name>
<dbReference type="Proteomes" id="UP000996601">
    <property type="component" value="Unassembled WGS sequence"/>
</dbReference>
<evidence type="ECO:0000313" key="3">
    <source>
        <dbReference type="Proteomes" id="UP000996601"/>
    </source>
</evidence>
<dbReference type="PANTHER" id="PTHR40254:SF1">
    <property type="entry name" value="BLR0577 PROTEIN"/>
    <property type="match status" value="1"/>
</dbReference>
<evidence type="ECO:0000259" key="1">
    <source>
        <dbReference type="Pfam" id="PF13454"/>
    </source>
</evidence>
<proteinExistence type="predicted"/>
<dbReference type="InterPro" id="IPR036188">
    <property type="entry name" value="FAD/NAD-bd_sf"/>
</dbReference>
<feature type="domain" description="FAD-dependent urate hydroxylase HpyO/Asp monooxygenase CreE-like FAD/NAD(P)-binding" evidence="1">
    <location>
        <begin position="8"/>
        <end position="156"/>
    </location>
</feature>
<comment type="caution">
    <text evidence="2">The sequence shown here is derived from an EMBL/GenBank/DDBJ whole genome shotgun (WGS) entry which is preliminary data.</text>
</comment>
<dbReference type="PANTHER" id="PTHR40254">
    <property type="entry name" value="BLR0577 PROTEIN"/>
    <property type="match status" value="1"/>
</dbReference>
<evidence type="ECO:0000313" key="2">
    <source>
        <dbReference type="EMBL" id="MCQ4631767.1"/>
    </source>
</evidence>
<dbReference type="RefSeq" id="WP_256118402.1">
    <property type="nucleotide sequence ID" value="NZ_WHSB02000006.1"/>
</dbReference>
<reference evidence="2" key="1">
    <citation type="submission" date="2021-07" db="EMBL/GenBank/DDBJ databases">
        <title>Shinella sp. nov., a novel member of the genus Shinella from water.</title>
        <authorList>
            <person name="Deng Y."/>
        </authorList>
    </citation>
    <scope>NUCLEOTIDE SEQUENCE</scope>
    <source>
        <strain evidence="2">CPCC 100929</strain>
    </source>
</reference>
<keyword evidence="3" id="KW-1185">Reference proteome</keyword>
<dbReference type="Gene3D" id="3.50.50.60">
    <property type="entry name" value="FAD/NAD(P)-binding domain"/>
    <property type="match status" value="1"/>
</dbReference>
<accession>A0ABT1R9C1</accession>